<feature type="transmembrane region" description="Helical" evidence="1">
    <location>
        <begin position="122"/>
        <end position="141"/>
    </location>
</feature>
<feature type="transmembrane region" description="Helical" evidence="1">
    <location>
        <begin position="215"/>
        <end position="237"/>
    </location>
</feature>
<dbReference type="Proteomes" id="UP000473658">
    <property type="component" value="Unassembled WGS sequence"/>
</dbReference>
<protein>
    <submittedName>
        <fullName evidence="2">Uncharacterized protein</fullName>
    </submittedName>
</protein>
<dbReference type="AlphaFoldDB" id="A0AA88F354"/>
<comment type="caution">
    <text evidence="2">The sequence shown here is derived from an EMBL/GenBank/DDBJ whole genome shotgun (WGS) entry which is preliminary data.</text>
</comment>
<proteinExistence type="predicted"/>
<feature type="transmembrane region" description="Helical" evidence="1">
    <location>
        <begin position="249"/>
        <end position="271"/>
    </location>
</feature>
<name>A0AA88F354_RHIRH</name>
<dbReference type="EMBL" id="QRFF01000001">
    <property type="protein sequence ID" value="KAA3504665.1"/>
    <property type="molecule type" value="Genomic_DNA"/>
</dbReference>
<keyword evidence="1" id="KW-1133">Transmembrane helix</keyword>
<feature type="transmembrane region" description="Helical" evidence="1">
    <location>
        <begin position="32"/>
        <end position="53"/>
    </location>
</feature>
<keyword evidence="1" id="KW-0812">Transmembrane</keyword>
<feature type="transmembrane region" description="Helical" evidence="1">
    <location>
        <begin position="161"/>
        <end position="182"/>
    </location>
</feature>
<evidence type="ECO:0000313" key="2">
    <source>
        <dbReference type="EMBL" id="KAA3504665.1"/>
    </source>
</evidence>
<accession>A0AA88F354</accession>
<keyword evidence="1" id="KW-0472">Membrane</keyword>
<reference evidence="2 3" key="1">
    <citation type="submission" date="2018-08" db="EMBL/GenBank/DDBJ databases">
        <title>Crown Gall in kiwifruit.</title>
        <authorList>
            <person name="Visnovsky S.B."/>
            <person name="Pitman A.R."/>
        </authorList>
    </citation>
    <scope>NUCLEOTIDE SEQUENCE [LARGE SCALE GENOMIC DNA]</scope>
    <source>
        <strain evidence="2 3">SBV_302_78_2</strain>
    </source>
</reference>
<gene>
    <name evidence="2" type="ORF">DXM27_01215</name>
</gene>
<sequence length="379" mass="41576">MEKDDVHLRLMHGGPFRKLMVLVGLGRLRRRAFVFAWFCWGLPLVALLLTHGADGIESFLTDWGAWTKFLLAPVLLTLAEKPIGFIIDECVVTLFRIPLIASRSMAEGKAAMAAARKSTAATFPELACLAVAVGASLINLTSFLSGRAPLWAMYGEGLSFPGLWCLAVGNTLYWFLMTRLLWKNLIWSRFLSDVAKCRLRLAVTHPDGHGGLGFLGYYPAAYGLFTLAVSSVVAAGVGHVMQRQAVTPALFTAVCVAWLAIVVIYFALPLVPVARQLSRLKRDTITLSLAKALEFERWNERKTLGTNVFEDDGETEPEAGDIHDMKPLYGASLKTSAHLFNKRNALPVFVPALAPLLVTGASFLPYAELGTIVKRLLFL</sequence>
<feature type="transmembrane region" description="Helical" evidence="1">
    <location>
        <begin position="345"/>
        <end position="367"/>
    </location>
</feature>
<evidence type="ECO:0000313" key="3">
    <source>
        <dbReference type="Proteomes" id="UP000473658"/>
    </source>
</evidence>
<organism evidence="2 3">
    <name type="scientific">Rhizobium rhizogenes</name>
    <name type="common">Agrobacterium rhizogenes</name>
    <dbReference type="NCBI Taxonomy" id="359"/>
    <lineage>
        <taxon>Bacteria</taxon>
        <taxon>Pseudomonadati</taxon>
        <taxon>Pseudomonadota</taxon>
        <taxon>Alphaproteobacteria</taxon>
        <taxon>Hyphomicrobiales</taxon>
        <taxon>Rhizobiaceae</taxon>
        <taxon>Rhizobium/Agrobacterium group</taxon>
        <taxon>Rhizobium</taxon>
    </lineage>
</organism>
<evidence type="ECO:0000256" key="1">
    <source>
        <dbReference type="SAM" id="Phobius"/>
    </source>
</evidence>